<evidence type="ECO:0000313" key="2">
    <source>
        <dbReference type="EMBL" id="NKY89071.1"/>
    </source>
</evidence>
<sequence length="313" mass="35089">MDMRDSVRLPADWQSRVRSALRRSPRPDLASGRLRLLGAGLDSVALQVDSDVGSHVLRLPQGSHGAEGIAREAGLLPALAADLPVPVPQFLFTAPNPLGPGEFCVYPLVPGLSLDEQEWVRRGLLRPDTARTIAELIERIHAFPVECARSFGIEVTDLRAEFDEVLNDVRAEVLPLLPPDDAAALLRMWRRYLDRDANFDFEPTLIHADLSLDHLLVDGERISGLIDFGDIEISDPDYDLCYLYPEAGRDFVRAIQRGRARDLDPHLEEKLRFWACSDPTLDVLDAIENGRTDFREQRLVVLRDALGRYARGE</sequence>
<name>A0A7X6M3L5_9NOCA</name>
<dbReference type="GO" id="GO:0016740">
    <property type="term" value="F:transferase activity"/>
    <property type="evidence" value="ECO:0007669"/>
    <property type="project" value="UniProtKB-KW"/>
</dbReference>
<dbReference type="SUPFAM" id="SSF56112">
    <property type="entry name" value="Protein kinase-like (PK-like)"/>
    <property type="match status" value="1"/>
</dbReference>
<proteinExistence type="predicted"/>
<dbReference type="AlphaFoldDB" id="A0A7X6M3L5"/>
<dbReference type="RefSeq" id="WP_040717685.1">
    <property type="nucleotide sequence ID" value="NZ_CAWPHS010000033.1"/>
</dbReference>
<feature type="domain" description="Aminoglycoside phosphotransferase" evidence="1">
    <location>
        <begin position="35"/>
        <end position="260"/>
    </location>
</feature>
<reference evidence="2 3" key="1">
    <citation type="submission" date="2020-04" db="EMBL/GenBank/DDBJ databases">
        <title>MicrobeNet Type strains.</title>
        <authorList>
            <person name="Nicholson A.C."/>
        </authorList>
    </citation>
    <scope>NUCLEOTIDE SEQUENCE [LARGE SCALE GENOMIC DNA]</scope>
    <source>
        <strain evidence="2 3">DSM 44445</strain>
    </source>
</reference>
<gene>
    <name evidence="2" type="ORF">HGA07_26105</name>
</gene>
<accession>A0A7X6M3L5</accession>
<organism evidence="2 3">
    <name type="scientific">Nocardia veterana</name>
    <dbReference type="NCBI Taxonomy" id="132249"/>
    <lineage>
        <taxon>Bacteria</taxon>
        <taxon>Bacillati</taxon>
        <taxon>Actinomycetota</taxon>
        <taxon>Actinomycetes</taxon>
        <taxon>Mycobacteriales</taxon>
        <taxon>Nocardiaceae</taxon>
        <taxon>Nocardia</taxon>
    </lineage>
</organism>
<dbReference type="InterPro" id="IPR011009">
    <property type="entry name" value="Kinase-like_dom_sf"/>
</dbReference>
<dbReference type="PANTHER" id="PTHR21310">
    <property type="entry name" value="AMINOGLYCOSIDE PHOSPHOTRANSFERASE-RELATED-RELATED"/>
    <property type="match status" value="1"/>
</dbReference>
<comment type="caution">
    <text evidence="2">The sequence shown here is derived from an EMBL/GenBank/DDBJ whole genome shotgun (WGS) entry which is preliminary data.</text>
</comment>
<dbReference type="Pfam" id="PF01636">
    <property type="entry name" value="APH"/>
    <property type="match status" value="1"/>
</dbReference>
<evidence type="ECO:0000259" key="1">
    <source>
        <dbReference type="Pfam" id="PF01636"/>
    </source>
</evidence>
<evidence type="ECO:0000313" key="3">
    <source>
        <dbReference type="Proteomes" id="UP000523447"/>
    </source>
</evidence>
<dbReference type="Gene3D" id="3.30.200.20">
    <property type="entry name" value="Phosphorylase Kinase, domain 1"/>
    <property type="match status" value="1"/>
</dbReference>
<dbReference type="InterPro" id="IPR002575">
    <property type="entry name" value="Aminoglycoside_PTrfase"/>
</dbReference>
<dbReference type="InterPro" id="IPR051678">
    <property type="entry name" value="AGP_Transferase"/>
</dbReference>
<keyword evidence="3" id="KW-1185">Reference proteome</keyword>
<dbReference type="EMBL" id="JAAXPE010000039">
    <property type="protein sequence ID" value="NKY89071.1"/>
    <property type="molecule type" value="Genomic_DNA"/>
</dbReference>
<dbReference type="Proteomes" id="UP000523447">
    <property type="component" value="Unassembled WGS sequence"/>
</dbReference>
<keyword evidence="2" id="KW-0808">Transferase</keyword>
<dbReference type="Gene3D" id="3.90.1200.10">
    <property type="match status" value="1"/>
</dbReference>
<protein>
    <submittedName>
        <fullName evidence="2">Phosphotransferase</fullName>
    </submittedName>
</protein>